<evidence type="ECO:0000313" key="7">
    <source>
        <dbReference type="EMBL" id="MYM24924.1"/>
    </source>
</evidence>
<reference evidence="7 8" key="1">
    <citation type="submission" date="2019-12" db="EMBL/GenBank/DDBJ databases">
        <title>Novel species isolated from a subtropical stream in China.</title>
        <authorList>
            <person name="Lu H."/>
        </authorList>
    </citation>
    <scope>NUCLEOTIDE SEQUENCE [LARGE SCALE GENOMIC DNA]</scope>
    <source>
        <strain evidence="7 8">FT135W</strain>
    </source>
</reference>
<dbReference type="GO" id="GO:0006352">
    <property type="term" value="P:DNA-templated transcription initiation"/>
    <property type="evidence" value="ECO:0007669"/>
    <property type="project" value="InterPro"/>
</dbReference>
<evidence type="ECO:0000256" key="2">
    <source>
        <dbReference type="ARBA" id="ARBA00023015"/>
    </source>
</evidence>
<keyword evidence="3" id="KW-0731">Sigma factor</keyword>
<organism evidence="7 8">
    <name type="scientific">Duganella flavida</name>
    <dbReference type="NCBI Taxonomy" id="2692175"/>
    <lineage>
        <taxon>Bacteria</taxon>
        <taxon>Pseudomonadati</taxon>
        <taxon>Pseudomonadota</taxon>
        <taxon>Betaproteobacteria</taxon>
        <taxon>Burkholderiales</taxon>
        <taxon>Oxalobacteraceae</taxon>
        <taxon>Telluria group</taxon>
        <taxon>Duganella</taxon>
    </lineage>
</organism>
<dbReference type="GO" id="GO:0016987">
    <property type="term" value="F:sigma factor activity"/>
    <property type="evidence" value="ECO:0007669"/>
    <property type="project" value="UniProtKB-KW"/>
</dbReference>
<protein>
    <submittedName>
        <fullName evidence="7">Sigma-70 family RNA polymerase sigma factor</fullName>
    </submittedName>
</protein>
<dbReference type="Pfam" id="PF04542">
    <property type="entry name" value="Sigma70_r2"/>
    <property type="match status" value="1"/>
</dbReference>
<dbReference type="InterPro" id="IPR036388">
    <property type="entry name" value="WH-like_DNA-bd_sf"/>
</dbReference>
<dbReference type="Gene3D" id="1.10.10.10">
    <property type="entry name" value="Winged helix-like DNA-binding domain superfamily/Winged helix DNA-binding domain"/>
    <property type="match status" value="1"/>
</dbReference>
<dbReference type="PANTHER" id="PTHR43133">
    <property type="entry name" value="RNA POLYMERASE ECF-TYPE SIGMA FACTO"/>
    <property type="match status" value="1"/>
</dbReference>
<evidence type="ECO:0000259" key="5">
    <source>
        <dbReference type="Pfam" id="PF04542"/>
    </source>
</evidence>
<gene>
    <name evidence="7" type="ORF">GTP46_20030</name>
</gene>
<dbReference type="EMBL" id="WWCN01000013">
    <property type="protein sequence ID" value="MYM24924.1"/>
    <property type="molecule type" value="Genomic_DNA"/>
</dbReference>
<name>A0A6L8KGF5_9BURK</name>
<dbReference type="InterPro" id="IPR039425">
    <property type="entry name" value="RNA_pol_sigma-70-like"/>
</dbReference>
<dbReference type="InterPro" id="IPR013324">
    <property type="entry name" value="RNA_pol_sigma_r3/r4-like"/>
</dbReference>
<keyword evidence="4" id="KW-0804">Transcription</keyword>
<evidence type="ECO:0000259" key="6">
    <source>
        <dbReference type="Pfam" id="PF08281"/>
    </source>
</evidence>
<evidence type="ECO:0000256" key="3">
    <source>
        <dbReference type="ARBA" id="ARBA00023082"/>
    </source>
</evidence>
<dbReference type="NCBIfam" id="TIGR02937">
    <property type="entry name" value="sigma70-ECF"/>
    <property type="match status" value="1"/>
</dbReference>
<dbReference type="Proteomes" id="UP000479335">
    <property type="component" value="Unassembled WGS sequence"/>
</dbReference>
<dbReference type="RefSeq" id="WP_161008386.1">
    <property type="nucleotide sequence ID" value="NZ_WWCN01000013.1"/>
</dbReference>
<comment type="caution">
    <text evidence="7">The sequence shown here is derived from an EMBL/GenBank/DDBJ whole genome shotgun (WGS) entry which is preliminary data.</text>
</comment>
<dbReference type="NCBIfam" id="NF009180">
    <property type="entry name" value="PRK12528.1"/>
    <property type="match status" value="1"/>
</dbReference>
<dbReference type="InterPro" id="IPR013325">
    <property type="entry name" value="RNA_pol_sigma_r2"/>
</dbReference>
<dbReference type="Pfam" id="PF08281">
    <property type="entry name" value="Sigma70_r4_2"/>
    <property type="match status" value="1"/>
</dbReference>
<dbReference type="InterPro" id="IPR007627">
    <property type="entry name" value="RNA_pol_sigma70_r2"/>
</dbReference>
<evidence type="ECO:0000313" key="8">
    <source>
        <dbReference type="Proteomes" id="UP000479335"/>
    </source>
</evidence>
<dbReference type="InterPro" id="IPR014284">
    <property type="entry name" value="RNA_pol_sigma-70_dom"/>
</dbReference>
<comment type="similarity">
    <text evidence="1">Belongs to the sigma-70 factor family. ECF subfamily.</text>
</comment>
<keyword evidence="8" id="KW-1185">Reference proteome</keyword>
<dbReference type="AlphaFoldDB" id="A0A6L8KGF5"/>
<dbReference type="Gene3D" id="1.10.1740.10">
    <property type="match status" value="1"/>
</dbReference>
<dbReference type="SUPFAM" id="SSF88946">
    <property type="entry name" value="Sigma2 domain of RNA polymerase sigma factors"/>
    <property type="match status" value="1"/>
</dbReference>
<accession>A0A6L8KGF5</accession>
<feature type="domain" description="RNA polymerase sigma-70 region 2" evidence="5">
    <location>
        <begin position="10"/>
        <end position="78"/>
    </location>
</feature>
<dbReference type="InterPro" id="IPR013249">
    <property type="entry name" value="RNA_pol_sigma70_r4_t2"/>
</dbReference>
<dbReference type="GO" id="GO:0003677">
    <property type="term" value="F:DNA binding"/>
    <property type="evidence" value="ECO:0007669"/>
    <property type="project" value="InterPro"/>
</dbReference>
<feature type="domain" description="RNA polymerase sigma factor 70 region 4 type 2" evidence="6">
    <location>
        <begin position="109"/>
        <end position="161"/>
    </location>
</feature>
<keyword evidence="2" id="KW-0805">Transcription regulation</keyword>
<evidence type="ECO:0000256" key="1">
    <source>
        <dbReference type="ARBA" id="ARBA00010641"/>
    </source>
</evidence>
<evidence type="ECO:0000256" key="4">
    <source>
        <dbReference type="ARBA" id="ARBA00023163"/>
    </source>
</evidence>
<dbReference type="PANTHER" id="PTHR43133:SF63">
    <property type="entry name" value="RNA POLYMERASE SIGMA FACTOR FECI-RELATED"/>
    <property type="match status" value="1"/>
</dbReference>
<sequence length="167" mass="18906">MHAHREIDVLYSDHHQYLVGWLRRRIGCIEHAQDLAQDTFVRLMSGRAQPAGQPLRQPRAWLTTIAHGLLVDHVRRQDVERAYLDALAVVPEAQVMSPEERLQILQALVQVDALLDGLPSRARTAFLMSRLDGLTYADIALQMQLSLSAIEKYMATALRHLVLRLAA</sequence>
<dbReference type="SUPFAM" id="SSF88659">
    <property type="entry name" value="Sigma3 and sigma4 domains of RNA polymerase sigma factors"/>
    <property type="match status" value="1"/>
</dbReference>
<proteinExistence type="inferred from homology"/>